<dbReference type="AlphaFoldDB" id="A0A367J234"/>
<dbReference type="OrthoDB" id="2288096at2759"/>
<name>A0A367J234_RHIAZ</name>
<evidence type="ECO:0000313" key="2">
    <source>
        <dbReference type="EMBL" id="RCH83992.1"/>
    </source>
</evidence>
<protein>
    <submittedName>
        <fullName evidence="2">Uncharacterized protein</fullName>
    </submittedName>
</protein>
<evidence type="ECO:0000313" key="3">
    <source>
        <dbReference type="Proteomes" id="UP000252139"/>
    </source>
</evidence>
<feature type="compositionally biased region" description="Polar residues" evidence="1">
    <location>
        <begin position="1"/>
        <end position="17"/>
    </location>
</feature>
<feature type="region of interest" description="Disordered" evidence="1">
    <location>
        <begin position="1"/>
        <end position="21"/>
    </location>
</feature>
<keyword evidence="3" id="KW-1185">Reference proteome</keyword>
<proteinExistence type="predicted"/>
<gene>
    <name evidence="2" type="ORF">CU097_001810</name>
</gene>
<dbReference type="Proteomes" id="UP000252139">
    <property type="component" value="Unassembled WGS sequence"/>
</dbReference>
<accession>A0A367J234</accession>
<organism evidence="2 3">
    <name type="scientific">Rhizopus azygosporus</name>
    <name type="common">Rhizopus microsporus var. azygosporus</name>
    <dbReference type="NCBI Taxonomy" id="86630"/>
    <lineage>
        <taxon>Eukaryota</taxon>
        <taxon>Fungi</taxon>
        <taxon>Fungi incertae sedis</taxon>
        <taxon>Mucoromycota</taxon>
        <taxon>Mucoromycotina</taxon>
        <taxon>Mucoromycetes</taxon>
        <taxon>Mucorales</taxon>
        <taxon>Mucorineae</taxon>
        <taxon>Rhizopodaceae</taxon>
        <taxon>Rhizopus</taxon>
    </lineage>
</organism>
<comment type="caution">
    <text evidence="2">The sequence shown here is derived from an EMBL/GenBank/DDBJ whole genome shotgun (WGS) entry which is preliminary data.</text>
</comment>
<sequence>MSDNDAYAGNNQRSSPTLPEDSSKAFTDYYFLETFDFLDRYRAQQRYTNILSKYFNSNSERDMTINANYKTWTNSADYLRFWGKKKDSSSIMKADLAGAELIDSTLNRRLATSSCSANENIHATMIETNSVHQTKTTALADSDEAVISTHDAQDDSNTNEIKLVINDDVIILHEDTGSCKSGNPLMFKSTNNQHSPIAERVFSKPLLIDLTTNLVFEVVDLDLPFPKEELFTLTTTLSSLALGTTTREQTMLDLYIMSSKMEYGPKRIVRSVINLLQKLPNTPLNNHDAITETELWSTYYDPVLSCLVSDPDKLVHLRWTNSVPIEKGKARPDAVISEKPYLEFTTSIGFGEAKVKQRSGTRYSLCIDTLRLITFCKNAIDVNKLDGAMAFQIHGMHITFFLMRLVATGLYTFVEIAHLQFADSVESLPSFCTLMNVKKLLAINNVFWRYCKESAQPKKIEARYAKTLTTLNELIDEKQDSSRSCVLRYG</sequence>
<evidence type="ECO:0000256" key="1">
    <source>
        <dbReference type="SAM" id="MobiDB-lite"/>
    </source>
</evidence>
<reference evidence="2 3" key="1">
    <citation type="journal article" date="2018" name="G3 (Bethesda)">
        <title>Phylogenetic and Phylogenomic Definition of Rhizopus Species.</title>
        <authorList>
            <person name="Gryganskyi A.P."/>
            <person name="Golan J."/>
            <person name="Dolatabadi S."/>
            <person name="Mondo S."/>
            <person name="Robb S."/>
            <person name="Idnurm A."/>
            <person name="Muszewska A."/>
            <person name="Steczkiewicz K."/>
            <person name="Masonjones S."/>
            <person name="Liao H.L."/>
            <person name="Gajdeczka M.T."/>
            <person name="Anike F."/>
            <person name="Vuek A."/>
            <person name="Anishchenko I.M."/>
            <person name="Voigt K."/>
            <person name="de Hoog G.S."/>
            <person name="Smith M.E."/>
            <person name="Heitman J."/>
            <person name="Vilgalys R."/>
            <person name="Stajich J.E."/>
        </authorList>
    </citation>
    <scope>NUCLEOTIDE SEQUENCE [LARGE SCALE GENOMIC DNA]</scope>
    <source>
        <strain evidence="2 3">CBS 357.93</strain>
    </source>
</reference>
<dbReference type="EMBL" id="PJQL01002491">
    <property type="protein sequence ID" value="RCH83992.1"/>
    <property type="molecule type" value="Genomic_DNA"/>
</dbReference>